<proteinExistence type="predicted"/>
<organism evidence="1">
    <name type="scientific">Arundo donax</name>
    <name type="common">Giant reed</name>
    <name type="synonym">Donax arundinaceus</name>
    <dbReference type="NCBI Taxonomy" id="35708"/>
    <lineage>
        <taxon>Eukaryota</taxon>
        <taxon>Viridiplantae</taxon>
        <taxon>Streptophyta</taxon>
        <taxon>Embryophyta</taxon>
        <taxon>Tracheophyta</taxon>
        <taxon>Spermatophyta</taxon>
        <taxon>Magnoliopsida</taxon>
        <taxon>Liliopsida</taxon>
        <taxon>Poales</taxon>
        <taxon>Poaceae</taxon>
        <taxon>PACMAD clade</taxon>
        <taxon>Arundinoideae</taxon>
        <taxon>Arundineae</taxon>
        <taxon>Arundo</taxon>
    </lineage>
</organism>
<reference evidence="1" key="1">
    <citation type="submission" date="2014-09" db="EMBL/GenBank/DDBJ databases">
        <authorList>
            <person name="Magalhaes I.L.F."/>
            <person name="Oliveira U."/>
            <person name="Santos F.R."/>
            <person name="Vidigal T.H.D.A."/>
            <person name="Brescovit A.D."/>
            <person name="Santos A.J."/>
        </authorList>
    </citation>
    <scope>NUCLEOTIDE SEQUENCE</scope>
    <source>
        <tissue evidence="1">Shoot tissue taken approximately 20 cm above the soil surface</tissue>
    </source>
</reference>
<dbReference type="PANTHER" id="PTHR36617">
    <property type="entry name" value="PROTEIN, PUTATIVE-RELATED"/>
    <property type="match status" value="1"/>
</dbReference>
<sequence length="144" mass="17394">MEENLQAQEKRRPRNQKPQKLNISLLCKWWWKLEKSEGIWQEIVRKKYVGNKCISQIKHKATDSPVWSDLLKVRKLYLRGRVMLLGNGTNIDFWNDIWCKNITLCEKFAELFQVNHNQQMSVAYLANKNWHLDLRRWPDELIQT</sequence>
<protein>
    <submittedName>
        <fullName evidence="1">Uncharacterized protein</fullName>
    </submittedName>
</protein>
<reference evidence="1" key="2">
    <citation type="journal article" date="2015" name="Data Brief">
        <title>Shoot transcriptome of the giant reed, Arundo donax.</title>
        <authorList>
            <person name="Barrero R.A."/>
            <person name="Guerrero F.D."/>
            <person name="Moolhuijzen P."/>
            <person name="Goolsby J.A."/>
            <person name="Tidwell J."/>
            <person name="Bellgard S.E."/>
            <person name="Bellgard M.I."/>
        </authorList>
    </citation>
    <scope>NUCLEOTIDE SEQUENCE</scope>
    <source>
        <tissue evidence="1">Shoot tissue taken approximately 20 cm above the soil surface</tissue>
    </source>
</reference>
<dbReference type="AlphaFoldDB" id="A0A0A8XWS4"/>
<evidence type="ECO:0000313" key="1">
    <source>
        <dbReference type="EMBL" id="JAD16132.1"/>
    </source>
</evidence>
<name>A0A0A8XWS4_ARUDO</name>
<dbReference type="EMBL" id="GBRH01281763">
    <property type="protein sequence ID" value="JAD16132.1"/>
    <property type="molecule type" value="Transcribed_RNA"/>
</dbReference>
<dbReference type="PANTHER" id="PTHR36617:SF15">
    <property type="entry name" value="REVERSE TRANSCRIPTASE ZINC-BINDING DOMAIN-CONTAINING PROTEIN"/>
    <property type="match status" value="1"/>
</dbReference>
<accession>A0A0A8XWS4</accession>